<comment type="caution">
    <text evidence="1">The sequence shown here is derived from an EMBL/GenBank/DDBJ whole genome shotgun (WGS) entry which is preliminary data.</text>
</comment>
<dbReference type="PANTHER" id="PTHR43975">
    <property type="entry name" value="ZGC:101858"/>
    <property type="match status" value="1"/>
</dbReference>
<gene>
    <name evidence="1" type="ORF">B0I36DRAFT_389332</name>
</gene>
<dbReference type="PANTHER" id="PTHR43975:SF2">
    <property type="entry name" value="EG:BACR7A4.14 PROTEIN-RELATED"/>
    <property type="match status" value="1"/>
</dbReference>
<keyword evidence="2" id="KW-1185">Reference proteome</keyword>
<sequence length="293" mass="32097">MESAFPMATWRTAPYPAISPSRPELSQAGRTVLVCGASTGIGYSIAKAFCAAKAGKVVMLGRRQDVLDKAAQGLAGAHPDTQVAPRVCDIFDEDAAGKLWAEFEAEGTVVDVLVWSGVHFPAFASILKQGVKRLWEDLESNVRMPLLWVEKLYNQPGGADRQKSSIYVTTKDIARWGDTEGMPGYQLSKSAGTCAMQQVARDVPVAELQMVSMHPGVIFTEACEAAGYTRDTLPWAHDDLPGHFAVWAASPEAEFLHGRYVWVNWDVEDLQKGEIRDKLDADPWYLKVGIKGL</sequence>
<organism evidence="1 2">
    <name type="scientific">Microdochium trichocladiopsis</name>
    <dbReference type="NCBI Taxonomy" id="1682393"/>
    <lineage>
        <taxon>Eukaryota</taxon>
        <taxon>Fungi</taxon>
        <taxon>Dikarya</taxon>
        <taxon>Ascomycota</taxon>
        <taxon>Pezizomycotina</taxon>
        <taxon>Sordariomycetes</taxon>
        <taxon>Xylariomycetidae</taxon>
        <taxon>Xylariales</taxon>
        <taxon>Microdochiaceae</taxon>
        <taxon>Microdochium</taxon>
    </lineage>
</organism>
<dbReference type="Proteomes" id="UP000756346">
    <property type="component" value="Unassembled WGS sequence"/>
</dbReference>
<evidence type="ECO:0000313" key="2">
    <source>
        <dbReference type="Proteomes" id="UP000756346"/>
    </source>
</evidence>
<dbReference type="CDD" id="cd05233">
    <property type="entry name" value="SDR_c"/>
    <property type="match status" value="1"/>
</dbReference>
<protein>
    <submittedName>
        <fullName evidence="1">Uncharacterized protein</fullName>
    </submittedName>
</protein>
<dbReference type="RefSeq" id="XP_046005403.1">
    <property type="nucleotide sequence ID" value="XM_046161317.1"/>
</dbReference>
<dbReference type="AlphaFoldDB" id="A0A9P8XTS2"/>
<dbReference type="PRINTS" id="PR00081">
    <property type="entry name" value="GDHRDH"/>
</dbReference>
<dbReference type="EMBL" id="JAGTJQ010000013">
    <property type="protein sequence ID" value="KAH7014436.1"/>
    <property type="molecule type" value="Genomic_DNA"/>
</dbReference>
<dbReference type="GeneID" id="70190863"/>
<accession>A0A9P8XTS2</accession>
<dbReference type="InterPro" id="IPR036291">
    <property type="entry name" value="NAD(P)-bd_dom_sf"/>
</dbReference>
<dbReference type="SUPFAM" id="SSF51735">
    <property type="entry name" value="NAD(P)-binding Rossmann-fold domains"/>
    <property type="match status" value="1"/>
</dbReference>
<dbReference type="InterPro" id="IPR002347">
    <property type="entry name" value="SDR_fam"/>
</dbReference>
<dbReference type="Gene3D" id="3.40.50.720">
    <property type="entry name" value="NAD(P)-binding Rossmann-like Domain"/>
    <property type="match status" value="1"/>
</dbReference>
<dbReference type="OrthoDB" id="1933717at2759"/>
<dbReference type="Pfam" id="PF00106">
    <property type="entry name" value="adh_short"/>
    <property type="match status" value="1"/>
</dbReference>
<evidence type="ECO:0000313" key="1">
    <source>
        <dbReference type="EMBL" id="KAH7014436.1"/>
    </source>
</evidence>
<name>A0A9P8XTS2_9PEZI</name>
<reference evidence="1" key="1">
    <citation type="journal article" date="2021" name="Nat. Commun.">
        <title>Genetic determinants of endophytism in the Arabidopsis root mycobiome.</title>
        <authorList>
            <person name="Mesny F."/>
            <person name="Miyauchi S."/>
            <person name="Thiergart T."/>
            <person name="Pickel B."/>
            <person name="Atanasova L."/>
            <person name="Karlsson M."/>
            <person name="Huettel B."/>
            <person name="Barry K.W."/>
            <person name="Haridas S."/>
            <person name="Chen C."/>
            <person name="Bauer D."/>
            <person name="Andreopoulos W."/>
            <person name="Pangilinan J."/>
            <person name="LaButti K."/>
            <person name="Riley R."/>
            <person name="Lipzen A."/>
            <person name="Clum A."/>
            <person name="Drula E."/>
            <person name="Henrissat B."/>
            <person name="Kohler A."/>
            <person name="Grigoriev I.V."/>
            <person name="Martin F.M."/>
            <person name="Hacquard S."/>
        </authorList>
    </citation>
    <scope>NUCLEOTIDE SEQUENCE</scope>
    <source>
        <strain evidence="1">MPI-CAGE-CH-0230</strain>
    </source>
</reference>
<proteinExistence type="predicted"/>